<dbReference type="InterPro" id="IPR005119">
    <property type="entry name" value="LysR_subst-bd"/>
</dbReference>
<accession>A0A512J7B0</accession>
<dbReference type="Gene3D" id="1.10.10.10">
    <property type="entry name" value="Winged helix-like DNA-binding domain superfamily/Winged helix DNA-binding domain"/>
    <property type="match status" value="1"/>
</dbReference>
<dbReference type="EMBL" id="BJZU01000080">
    <property type="protein sequence ID" value="GEP05810.1"/>
    <property type="molecule type" value="Genomic_DNA"/>
</dbReference>
<evidence type="ECO:0000313" key="10">
    <source>
        <dbReference type="Proteomes" id="UP001156856"/>
    </source>
</evidence>
<dbReference type="SUPFAM" id="SSF53850">
    <property type="entry name" value="Periplasmic binding protein-like II"/>
    <property type="match status" value="1"/>
</dbReference>
<dbReference type="RefSeq" id="WP_147027355.1">
    <property type="nucleotide sequence ID" value="NZ_BJZU01000080.1"/>
</dbReference>
<dbReference type="CDD" id="cd05466">
    <property type="entry name" value="PBP2_LTTR_substrate"/>
    <property type="match status" value="1"/>
</dbReference>
<feature type="domain" description="HTH lysR-type" evidence="6">
    <location>
        <begin position="1"/>
        <end position="58"/>
    </location>
</feature>
<comment type="caution">
    <text evidence="7">The sequence shown here is derived from an EMBL/GenBank/DDBJ whole genome shotgun (WGS) entry which is preliminary data.</text>
</comment>
<dbReference type="Gene3D" id="3.40.190.290">
    <property type="match status" value="1"/>
</dbReference>
<dbReference type="PANTHER" id="PTHR30126">
    <property type="entry name" value="HTH-TYPE TRANSCRIPTIONAL REGULATOR"/>
    <property type="match status" value="1"/>
</dbReference>
<dbReference type="InterPro" id="IPR036388">
    <property type="entry name" value="WH-like_DNA-bd_sf"/>
</dbReference>
<keyword evidence="3" id="KW-0238">DNA-binding</keyword>
<dbReference type="AlphaFoldDB" id="A0A512J7B0"/>
<evidence type="ECO:0000259" key="6">
    <source>
        <dbReference type="PROSITE" id="PS50931"/>
    </source>
</evidence>
<evidence type="ECO:0000256" key="1">
    <source>
        <dbReference type="ARBA" id="ARBA00009437"/>
    </source>
</evidence>
<evidence type="ECO:0000313" key="7">
    <source>
        <dbReference type="EMBL" id="GEP05810.1"/>
    </source>
</evidence>
<evidence type="ECO:0000256" key="4">
    <source>
        <dbReference type="ARBA" id="ARBA00023163"/>
    </source>
</evidence>
<organism evidence="7 9">
    <name type="scientific">Methylobacterium oxalidis</name>
    <dbReference type="NCBI Taxonomy" id="944322"/>
    <lineage>
        <taxon>Bacteria</taxon>
        <taxon>Pseudomonadati</taxon>
        <taxon>Pseudomonadota</taxon>
        <taxon>Alphaproteobacteria</taxon>
        <taxon>Hyphomicrobiales</taxon>
        <taxon>Methylobacteriaceae</taxon>
        <taxon>Methylobacterium</taxon>
    </lineage>
</organism>
<dbReference type="Pfam" id="PF00126">
    <property type="entry name" value="HTH_1"/>
    <property type="match status" value="1"/>
</dbReference>
<protein>
    <submittedName>
        <fullName evidence="7">LysR family transcriptional regulator</fullName>
    </submittedName>
</protein>
<dbReference type="Pfam" id="PF03466">
    <property type="entry name" value="LysR_substrate"/>
    <property type="match status" value="1"/>
</dbReference>
<dbReference type="PROSITE" id="PS50931">
    <property type="entry name" value="HTH_LYSR"/>
    <property type="match status" value="1"/>
</dbReference>
<reference evidence="8" key="4">
    <citation type="submission" date="2023-01" db="EMBL/GenBank/DDBJ databases">
        <title>Draft genome sequence of Methylobacterium oxalidis strain NBRC 107715.</title>
        <authorList>
            <person name="Sun Q."/>
            <person name="Mori K."/>
        </authorList>
    </citation>
    <scope>NUCLEOTIDE SEQUENCE</scope>
    <source>
        <strain evidence="8">NBRC 107715</strain>
    </source>
</reference>
<evidence type="ECO:0000256" key="3">
    <source>
        <dbReference type="ARBA" id="ARBA00023125"/>
    </source>
</evidence>
<evidence type="ECO:0000256" key="2">
    <source>
        <dbReference type="ARBA" id="ARBA00023015"/>
    </source>
</evidence>
<evidence type="ECO:0000313" key="8">
    <source>
        <dbReference type="EMBL" id="GLS66485.1"/>
    </source>
</evidence>
<dbReference type="EMBL" id="BSPK01000105">
    <property type="protein sequence ID" value="GLS66485.1"/>
    <property type="molecule type" value="Genomic_DNA"/>
</dbReference>
<name>A0A512J7B0_9HYPH</name>
<keyword evidence="10" id="KW-1185">Reference proteome</keyword>
<dbReference type="PRINTS" id="PR00039">
    <property type="entry name" value="HTHLYSR"/>
</dbReference>
<dbReference type="PANTHER" id="PTHR30126:SF2">
    <property type="entry name" value="HTH-TYPE TRANSCRIPTIONAL REGULATOR YJIE"/>
    <property type="match status" value="1"/>
</dbReference>
<evidence type="ECO:0000256" key="5">
    <source>
        <dbReference type="SAM" id="MobiDB-lite"/>
    </source>
</evidence>
<reference evidence="10" key="2">
    <citation type="journal article" date="2019" name="Int. J. Syst. Evol. Microbiol.">
        <title>The Global Catalogue of Microorganisms (GCM) 10K type strain sequencing project: providing services to taxonomists for standard genome sequencing and annotation.</title>
        <authorList>
            <consortium name="The Broad Institute Genomics Platform"/>
            <consortium name="The Broad Institute Genome Sequencing Center for Infectious Disease"/>
            <person name="Wu L."/>
            <person name="Ma J."/>
        </authorList>
    </citation>
    <scope>NUCLEOTIDE SEQUENCE [LARGE SCALE GENOMIC DNA]</scope>
    <source>
        <strain evidence="10">NBRC 107715</strain>
    </source>
</reference>
<evidence type="ECO:0000313" key="9">
    <source>
        <dbReference type="Proteomes" id="UP000321960"/>
    </source>
</evidence>
<dbReference type="GO" id="GO:0003700">
    <property type="term" value="F:DNA-binding transcription factor activity"/>
    <property type="evidence" value="ECO:0007669"/>
    <property type="project" value="InterPro"/>
</dbReference>
<keyword evidence="4" id="KW-0804">Transcription</keyword>
<gene>
    <name evidence="8" type="ORF">GCM10007888_48680</name>
    <name evidence="7" type="ORF">MOX02_38480</name>
</gene>
<dbReference type="InterPro" id="IPR000847">
    <property type="entry name" value="LysR_HTH_N"/>
</dbReference>
<feature type="region of interest" description="Disordered" evidence="5">
    <location>
        <begin position="304"/>
        <end position="331"/>
    </location>
</feature>
<dbReference type="Proteomes" id="UP000321960">
    <property type="component" value="Unassembled WGS sequence"/>
</dbReference>
<keyword evidence="2" id="KW-0805">Transcription regulation</keyword>
<reference evidence="7 9" key="3">
    <citation type="submission" date="2019-07" db="EMBL/GenBank/DDBJ databases">
        <title>Whole genome shotgun sequence of Methylobacterium oxalidis NBRC 107715.</title>
        <authorList>
            <person name="Hosoyama A."/>
            <person name="Uohara A."/>
            <person name="Ohji S."/>
            <person name="Ichikawa N."/>
        </authorList>
    </citation>
    <scope>NUCLEOTIDE SEQUENCE [LARGE SCALE GENOMIC DNA]</scope>
    <source>
        <strain evidence="7 9">NBRC 107715</strain>
    </source>
</reference>
<dbReference type="Proteomes" id="UP001156856">
    <property type="component" value="Unassembled WGS sequence"/>
</dbReference>
<comment type="similarity">
    <text evidence="1">Belongs to the LysR transcriptional regulatory family.</text>
</comment>
<dbReference type="InterPro" id="IPR036390">
    <property type="entry name" value="WH_DNA-bd_sf"/>
</dbReference>
<dbReference type="GO" id="GO:0000976">
    <property type="term" value="F:transcription cis-regulatory region binding"/>
    <property type="evidence" value="ECO:0007669"/>
    <property type="project" value="TreeGrafter"/>
</dbReference>
<sequence>MDAAWLEDFLALVDLGHFSRAAEQRCITQPAFSRRVRALEEWVGAPLFTRDAAPVALTPAGERFRPVAEETLRRLYQGREAAREAGRMAAATVRFASTQTLSVSFFPNWLRTVESFESVQGTIHLTAAHMAACEQMMLRGEAQFLLCHDHPQTTHMLGPDQFRSIHLGTDRLLAVSAPHPDGTGPLFALPGTGAAPLPLLTYTAESGLGRILAGARASAGSEARLRPVFASHLTSVLVAMARDARGLAWAPLSVVADELERGRLMRAAGEEDDIPIAIRLYRPRARQSPAAERLWSLVAGRDWEAPADTGSDEGEAPAERRGERAAVTPSE</sequence>
<reference evidence="8" key="1">
    <citation type="journal article" date="2014" name="Int. J. Syst. Evol. Microbiol.">
        <title>Complete genome of a new Firmicutes species belonging to the dominant human colonic microbiota ('Ruminococcus bicirculans') reveals two chromosomes and a selective capacity to utilize plant glucans.</title>
        <authorList>
            <consortium name="NISC Comparative Sequencing Program"/>
            <person name="Wegmann U."/>
            <person name="Louis P."/>
            <person name="Goesmann A."/>
            <person name="Henrissat B."/>
            <person name="Duncan S.H."/>
            <person name="Flint H.J."/>
        </authorList>
    </citation>
    <scope>NUCLEOTIDE SEQUENCE</scope>
    <source>
        <strain evidence="8">NBRC 107715</strain>
    </source>
</reference>
<proteinExistence type="inferred from homology"/>
<dbReference type="SUPFAM" id="SSF46785">
    <property type="entry name" value="Winged helix' DNA-binding domain"/>
    <property type="match status" value="1"/>
</dbReference>
<dbReference type="OrthoDB" id="528082at2"/>